<dbReference type="Gene3D" id="1.10.10.10">
    <property type="entry name" value="Winged helix-like DNA-binding domain superfamily/Winged helix DNA-binding domain"/>
    <property type="match status" value="1"/>
</dbReference>
<dbReference type="AlphaFoldDB" id="A0A8J2VDM3"/>
<evidence type="ECO:0000256" key="3">
    <source>
        <dbReference type="ARBA" id="ARBA00023163"/>
    </source>
</evidence>
<dbReference type="Gene3D" id="3.40.50.10490">
    <property type="entry name" value="Glucose-6-phosphate isomerase like protein, domain 1"/>
    <property type="match status" value="1"/>
</dbReference>
<dbReference type="InterPro" id="IPR000281">
    <property type="entry name" value="HTH_RpiR"/>
</dbReference>
<dbReference type="Pfam" id="PF01380">
    <property type="entry name" value="SIS"/>
    <property type="match status" value="1"/>
</dbReference>
<evidence type="ECO:0000259" key="5">
    <source>
        <dbReference type="PROSITE" id="PS51464"/>
    </source>
</evidence>
<evidence type="ECO:0000256" key="2">
    <source>
        <dbReference type="ARBA" id="ARBA00023125"/>
    </source>
</evidence>
<dbReference type="GO" id="GO:0003700">
    <property type="term" value="F:DNA-binding transcription factor activity"/>
    <property type="evidence" value="ECO:0007669"/>
    <property type="project" value="InterPro"/>
</dbReference>
<dbReference type="EMBL" id="BMHQ01000004">
    <property type="protein sequence ID" value="GGE13775.1"/>
    <property type="molecule type" value="Genomic_DNA"/>
</dbReference>
<dbReference type="Pfam" id="PF01418">
    <property type="entry name" value="HTH_6"/>
    <property type="match status" value="1"/>
</dbReference>
<dbReference type="PROSITE" id="PS51464">
    <property type="entry name" value="SIS"/>
    <property type="match status" value="1"/>
</dbReference>
<keyword evidence="1" id="KW-0805">Transcription regulation</keyword>
<keyword evidence="7" id="KW-1185">Reference proteome</keyword>
<feature type="domain" description="HTH rpiR-type" evidence="4">
    <location>
        <begin position="5"/>
        <end position="81"/>
    </location>
</feature>
<dbReference type="SUPFAM" id="SSF53697">
    <property type="entry name" value="SIS domain"/>
    <property type="match status" value="1"/>
</dbReference>
<feature type="domain" description="SIS" evidence="5">
    <location>
        <begin position="128"/>
        <end position="264"/>
    </location>
</feature>
<evidence type="ECO:0000256" key="1">
    <source>
        <dbReference type="ARBA" id="ARBA00023015"/>
    </source>
</evidence>
<dbReference type="InterPro" id="IPR009057">
    <property type="entry name" value="Homeodomain-like_sf"/>
</dbReference>
<dbReference type="PROSITE" id="PS51071">
    <property type="entry name" value="HTH_RPIR"/>
    <property type="match status" value="1"/>
</dbReference>
<dbReference type="InterPro" id="IPR035472">
    <property type="entry name" value="RpiR-like_SIS"/>
</dbReference>
<comment type="caution">
    <text evidence="6">The sequence shown here is derived from an EMBL/GenBank/DDBJ whole genome shotgun (WGS) entry which is preliminary data.</text>
</comment>
<accession>A0A8J2VDM3</accession>
<dbReference type="PANTHER" id="PTHR30514:SF18">
    <property type="entry name" value="RPIR-FAMILY TRANSCRIPTIONAL REGULATOR"/>
    <property type="match status" value="1"/>
</dbReference>
<dbReference type="GO" id="GO:0003677">
    <property type="term" value="F:DNA binding"/>
    <property type="evidence" value="ECO:0007669"/>
    <property type="project" value="UniProtKB-KW"/>
</dbReference>
<dbReference type="Proteomes" id="UP000625210">
    <property type="component" value="Unassembled WGS sequence"/>
</dbReference>
<dbReference type="SUPFAM" id="SSF46689">
    <property type="entry name" value="Homeodomain-like"/>
    <property type="match status" value="1"/>
</dbReference>
<evidence type="ECO:0000259" key="4">
    <source>
        <dbReference type="PROSITE" id="PS51071"/>
    </source>
</evidence>
<reference evidence="6" key="1">
    <citation type="journal article" date="2014" name="Int. J. Syst. Evol. Microbiol.">
        <title>Complete genome sequence of Corynebacterium casei LMG S-19264T (=DSM 44701T), isolated from a smear-ripened cheese.</title>
        <authorList>
            <consortium name="US DOE Joint Genome Institute (JGI-PGF)"/>
            <person name="Walter F."/>
            <person name="Albersmeier A."/>
            <person name="Kalinowski J."/>
            <person name="Ruckert C."/>
        </authorList>
    </citation>
    <scope>NUCLEOTIDE SEQUENCE</scope>
    <source>
        <strain evidence="6">CGMCC 1.15179</strain>
    </source>
</reference>
<name>A0A8J2VDM3_9BACL</name>
<dbReference type="GO" id="GO:1901135">
    <property type="term" value="P:carbohydrate derivative metabolic process"/>
    <property type="evidence" value="ECO:0007669"/>
    <property type="project" value="InterPro"/>
</dbReference>
<dbReference type="PANTHER" id="PTHR30514">
    <property type="entry name" value="GLUCOKINASE"/>
    <property type="match status" value="1"/>
</dbReference>
<organism evidence="6 7">
    <name type="scientific">Marinithermofilum abyssi</name>
    <dbReference type="NCBI Taxonomy" id="1571185"/>
    <lineage>
        <taxon>Bacteria</taxon>
        <taxon>Bacillati</taxon>
        <taxon>Bacillota</taxon>
        <taxon>Bacilli</taxon>
        <taxon>Bacillales</taxon>
        <taxon>Thermoactinomycetaceae</taxon>
        <taxon>Marinithermofilum</taxon>
    </lineage>
</organism>
<sequence>MTEKNDIFQRIREKSHEMSKAQRQIAAYLEAHPDTVPFLTTAKLAEQAGVGEATVIRFATSLGFSGFTEMQHSLQEQLRKRVTTVERLDLSGDIYPEEQRIAYEVLTDDISNLKQTIHMLDVESFSKAVRQMDRARSITVVSLRSSHALGSFLAFYLQLLKKNTRLITDSDTMFEKLSTLRSDDLVIGISFSRYTSRTIQAMEYVRAREVGTLAITDSHGSPLASISDNCLIAASSLPSFLDSFVAPLSLINALLTAVARVNKQEITVQLQNMEKLWEHEGIYHASETKKK</sequence>
<reference evidence="6" key="2">
    <citation type="submission" date="2020-09" db="EMBL/GenBank/DDBJ databases">
        <authorList>
            <person name="Sun Q."/>
            <person name="Zhou Y."/>
        </authorList>
    </citation>
    <scope>NUCLEOTIDE SEQUENCE</scope>
    <source>
        <strain evidence="6">CGMCC 1.15179</strain>
    </source>
</reference>
<keyword evidence="2" id="KW-0238">DNA-binding</keyword>
<dbReference type="CDD" id="cd05013">
    <property type="entry name" value="SIS_RpiR"/>
    <property type="match status" value="1"/>
</dbReference>
<proteinExistence type="predicted"/>
<dbReference type="RefSeq" id="WP_268234832.1">
    <property type="nucleotide sequence ID" value="NZ_BMHQ01000004.1"/>
</dbReference>
<dbReference type="InterPro" id="IPR001347">
    <property type="entry name" value="SIS_dom"/>
</dbReference>
<dbReference type="InterPro" id="IPR046348">
    <property type="entry name" value="SIS_dom_sf"/>
</dbReference>
<keyword evidence="3" id="KW-0804">Transcription</keyword>
<evidence type="ECO:0000313" key="6">
    <source>
        <dbReference type="EMBL" id="GGE13775.1"/>
    </source>
</evidence>
<evidence type="ECO:0000313" key="7">
    <source>
        <dbReference type="Proteomes" id="UP000625210"/>
    </source>
</evidence>
<gene>
    <name evidence="6" type="ORF">GCM10011571_14050</name>
</gene>
<dbReference type="InterPro" id="IPR036388">
    <property type="entry name" value="WH-like_DNA-bd_sf"/>
</dbReference>
<dbReference type="GO" id="GO:0097367">
    <property type="term" value="F:carbohydrate derivative binding"/>
    <property type="evidence" value="ECO:0007669"/>
    <property type="project" value="InterPro"/>
</dbReference>
<protein>
    <submittedName>
        <fullName evidence="6">RpiR family transcriptional regulator</fullName>
    </submittedName>
</protein>
<dbReference type="InterPro" id="IPR047640">
    <property type="entry name" value="RpiR-like"/>
</dbReference>